<feature type="compositionally biased region" description="Basic residues" evidence="1">
    <location>
        <begin position="53"/>
        <end position="64"/>
    </location>
</feature>
<feature type="compositionally biased region" description="Low complexity" evidence="1">
    <location>
        <begin position="135"/>
        <end position="147"/>
    </location>
</feature>
<feature type="compositionally biased region" description="Acidic residues" evidence="1">
    <location>
        <begin position="353"/>
        <end position="369"/>
    </location>
</feature>
<feature type="compositionally biased region" description="Basic and acidic residues" evidence="1">
    <location>
        <begin position="114"/>
        <end position="124"/>
    </location>
</feature>
<evidence type="ECO:0000313" key="4">
    <source>
        <dbReference type="Proteomes" id="UP001175261"/>
    </source>
</evidence>
<dbReference type="EMBL" id="JAPDFR010000004">
    <property type="protein sequence ID" value="KAK0386891.1"/>
    <property type="molecule type" value="Genomic_DNA"/>
</dbReference>
<comment type="caution">
    <text evidence="3">The sequence shown here is derived from an EMBL/GenBank/DDBJ whole genome shotgun (WGS) entry which is preliminary data.</text>
</comment>
<feature type="compositionally biased region" description="Polar residues" evidence="1">
    <location>
        <begin position="65"/>
        <end position="75"/>
    </location>
</feature>
<proteinExistence type="predicted"/>
<feature type="region of interest" description="Disordered" evidence="1">
    <location>
        <begin position="350"/>
        <end position="369"/>
    </location>
</feature>
<organism evidence="3 4">
    <name type="scientific">Sarocladium strictum</name>
    <name type="common">Black bundle disease fungus</name>
    <name type="synonym">Acremonium strictum</name>
    <dbReference type="NCBI Taxonomy" id="5046"/>
    <lineage>
        <taxon>Eukaryota</taxon>
        <taxon>Fungi</taxon>
        <taxon>Dikarya</taxon>
        <taxon>Ascomycota</taxon>
        <taxon>Pezizomycotina</taxon>
        <taxon>Sordariomycetes</taxon>
        <taxon>Hypocreomycetidae</taxon>
        <taxon>Hypocreales</taxon>
        <taxon>Sarocladiaceae</taxon>
        <taxon>Sarocladium</taxon>
    </lineage>
</organism>
<reference evidence="3" key="1">
    <citation type="submission" date="2022-10" db="EMBL/GenBank/DDBJ databases">
        <title>Determination and structural analysis of whole genome sequence of Sarocladium strictum F4-1.</title>
        <authorList>
            <person name="Hu L."/>
            <person name="Jiang Y."/>
        </authorList>
    </citation>
    <scope>NUCLEOTIDE SEQUENCE</scope>
    <source>
        <strain evidence="3">F4-1</strain>
    </source>
</reference>
<feature type="region of interest" description="Disordered" evidence="1">
    <location>
        <begin position="114"/>
        <end position="200"/>
    </location>
</feature>
<dbReference type="PROSITE" id="PS00028">
    <property type="entry name" value="ZINC_FINGER_C2H2_1"/>
    <property type="match status" value="1"/>
</dbReference>
<name>A0AA39GH17_SARSR</name>
<dbReference type="InterPro" id="IPR013087">
    <property type="entry name" value="Znf_C2H2_type"/>
</dbReference>
<dbReference type="Proteomes" id="UP001175261">
    <property type="component" value="Unassembled WGS sequence"/>
</dbReference>
<gene>
    <name evidence="3" type="ORF">NLU13_5204</name>
</gene>
<evidence type="ECO:0000259" key="2">
    <source>
        <dbReference type="PROSITE" id="PS00028"/>
    </source>
</evidence>
<keyword evidence="4" id="KW-1185">Reference proteome</keyword>
<protein>
    <recommendedName>
        <fullName evidence="2">C2H2-type domain-containing protein</fullName>
    </recommendedName>
</protein>
<accession>A0AA39GH17</accession>
<feature type="region of interest" description="Disordered" evidence="1">
    <location>
        <begin position="281"/>
        <end position="301"/>
    </location>
</feature>
<sequence length="369" mass="41488">MDYPSRPMSLEERQRRILEKGLKRRPQRDDSYDRDSASGEDPLAATGPPSLPHAHHQQRQRTPTHSRVLETSRSPSVAPLMRSPVHKTPQRSLAVVLTPIPIKNRDDFVALRTDEPVLPRKAAEDSSQPQPRPRPAAAATPSSAPGQQKRRGRPRGWKPGMAYTDLRPRVANSSGNPSGNTTGQKRRGRPPKPTSPPPKELYRQASAEFFAFLCEWRGCRAELHNLPTLRRHVHVVHGEEGSRHGCQWGSCQSGTAATTGTAGRSFRKHIEEQHLIPVAWHVGDGPRHQGDGITPLVPRRASDGGREIPRWLMDEHGRQVTEGIWDQQVEDKAAWRRNRMKLRELLIRRDENLPSEDEEAVENEEGVGD</sequence>
<dbReference type="AlphaFoldDB" id="A0AA39GH17"/>
<feature type="region of interest" description="Disordered" evidence="1">
    <location>
        <begin position="1"/>
        <end position="99"/>
    </location>
</feature>
<feature type="domain" description="C2H2-type" evidence="2">
    <location>
        <begin position="214"/>
        <end position="237"/>
    </location>
</feature>
<feature type="compositionally biased region" description="Basic and acidic residues" evidence="1">
    <location>
        <begin position="9"/>
        <end position="37"/>
    </location>
</feature>
<evidence type="ECO:0000313" key="3">
    <source>
        <dbReference type="EMBL" id="KAK0386891.1"/>
    </source>
</evidence>
<evidence type="ECO:0000256" key="1">
    <source>
        <dbReference type="SAM" id="MobiDB-lite"/>
    </source>
</evidence>
<feature type="compositionally biased region" description="Polar residues" evidence="1">
    <location>
        <begin position="171"/>
        <end position="183"/>
    </location>
</feature>